<organism evidence="2 3">
    <name type="scientific">Metapseudomonas lalkuanensis</name>
    <dbReference type="NCBI Taxonomy" id="2604832"/>
    <lineage>
        <taxon>Bacteria</taxon>
        <taxon>Pseudomonadati</taxon>
        <taxon>Pseudomonadota</taxon>
        <taxon>Gammaproteobacteria</taxon>
        <taxon>Pseudomonadales</taxon>
        <taxon>Pseudomonadaceae</taxon>
        <taxon>Metapseudomonas</taxon>
    </lineage>
</organism>
<accession>A0A5J6QIU6</accession>
<sequence length="229" mass="23651">MDRIQKALVGCALGLIGMAVQAEPMCDCSKIVGRCAASIKMKSLTGAAPSYSANFSITSTTATCSKVSYYIDGTPYFNVLANTNTVEDSAFGTSPISMKNFSDVKCEVCAVAGQPSAAPVKQPPAAPAIDPSVARFVGSWSGTLRWTLATDPVTITVLSSGGRLTGSYAGKSGSTPFTSARISGNTLTFSFIGVDGGTYTYDMDLQGERSAKVSGRGLISFTGVVSKAQ</sequence>
<evidence type="ECO:0000313" key="3">
    <source>
        <dbReference type="Proteomes" id="UP000327179"/>
    </source>
</evidence>
<dbReference type="Proteomes" id="UP000327179">
    <property type="component" value="Chromosome"/>
</dbReference>
<feature type="signal peptide" evidence="1">
    <location>
        <begin position="1"/>
        <end position="22"/>
    </location>
</feature>
<dbReference type="AlphaFoldDB" id="A0A5J6QIU6"/>
<evidence type="ECO:0000313" key="2">
    <source>
        <dbReference type="EMBL" id="QEY62510.1"/>
    </source>
</evidence>
<evidence type="ECO:0000256" key="1">
    <source>
        <dbReference type="SAM" id="SignalP"/>
    </source>
</evidence>
<proteinExistence type="predicted"/>
<dbReference type="RefSeq" id="WP_151133165.1">
    <property type="nucleotide sequence ID" value="NZ_CP043311.1"/>
</dbReference>
<dbReference type="KEGG" id="plal:FXN65_10635"/>
<gene>
    <name evidence="2" type="ORF">FXN65_10635</name>
</gene>
<feature type="chain" id="PRO_5023888357" evidence="1">
    <location>
        <begin position="23"/>
        <end position="229"/>
    </location>
</feature>
<dbReference type="EMBL" id="CP043311">
    <property type="protein sequence ID" value="QEY62510.1"/>
    <property type="molecule type" value="Genomic_DNA"/>
</dbReference>
<reference evidence="2 3" key="1">
    <citation type="submission" date="2019-08" db="EMBL/GenBank/DDBJ databases">
        <title>Whole-genome Sequencing of e-waste polymer degrading bacterium Pseudomonas sp. strain PE08.</title>
        <authorList>
            <person name="Kirdat K."/>
            <person name="Debbarma P."/>
            <person name="Narawade N."/>
            <person name="Suyal D."/>
            <person name="Thorat V."/>
            <person name="Shouche Y."/>
            <person name="Goel R."/>
            <person name="Yadav A."/>
        </authorList>
    </citation>
    <scope>NUCLEOTIDE SEQUENCE [LARGE SCALE GENOMIC DNA]</scope>
    <source>
        <strain evidence="2 3">PE08</strain>
    </source>
</reference>
<keyword evidence="3" id="KW-1185">Reference proteome</keyword>
<keyword evidence="1" id="KW-0732">Signal</keyword>
<protein>
    <submittedName>
        <fullName evidence="2">Uncharacterized protein</fullName>
    </submittedName>
</protein>
<name>A0A5J6QIU6_9GAMM</name>